<proteinExistence type="predicted"/>
<dbReference type="Proteomes" id="UP000072653">
    <property type="component" value="Unassembled WGS sequence"/>
</dbReference>
<name>A0A139P8U0_STROR</name>
<accession>A0A139P8U0</accession>
<gene>
    <name evidence="1" type="ORF">SORDD16_01715</name>
</gene>
<dbReference type="AlphaFoldDB" id="A0A139P8U0"/>
<dbReference type="PATRIC" id="fig|1303.79.peg.2027"/>
<reference evidence="1 2" key="1">
    <citation type="submission" date="2016-01" db="EMBL/GenBank/DDBJ databases">
        <title>Highly variable Streptococcus oralis are common among viridans streptococci isolated from primates.</title>
        <authorList>
            <person name="Denapaite D."/>
            <person name="Rieger M."/>
            <person name="Koendgen S."/>
            <person name="Brueckner R."/>
            <person name="Ochigava I."/>
            <person name="Kappeler P."/>
            <person name="Maetz-Rensing K."/>
            <person name="Leendertz F."/>
            <person name="Hakenbeck R."/>
        </authorList>
    </citation>
    <scope>NUCLEOTIDE SEQUENCE [LARGE SCALE GENOMIC DNA]</scope>
    <source>
        <strain evidence="1 2">DD16</strain>
    </source>
</reference>
<comment type="caution">
    <text evidence="1">The sequence shown here is derived from an EMBL/GenBank/DDBJ whole genome shotgun (WGS) entry which is preliminary data.</text>
</comment>
<protein>
    <submittedName>
        <fullName evidence="1">Putative immunity protein</fullName>
    </submittedName>
</protein>
<sequence length="119" mass="12680">MAIEHNSLIARRIVEPNEAGETRFTYATYGEGELPAGLTISSEESAETSDLLGSYLILSGGLDGVSLQTTLKELGYQGFDSNGEDPFSIVFLSGTTPMGDTESSHFSLDLYESGSDLSD</sequence>
<organism evidence="1 2">
    <name type="scientific">Streptococcus oralis</name>
    <dbReference type="NCBI Taxonomy" id="1303"/>
    <lineage>
        <taxon>Bacteria</taxon>
        <taxon>Bacillati</taxon>
        <taxon>Bacillota</taxon>
        <taxon>Bacilli</taxon>
        <taxon>Lactobacillales</taxon>
        <taxon>Streptococcaceae</taxon>
        <taxon>Streptococcus</taxon>
    </lineage>
</organism>
<dbReference type="EMBL" id="LQOB01000303">
    <property type="protein sequence ID" value="KXT84780.1"/>
    <property type="molecule type" value="Genomic_DNA"/>
</dbReference>
<evidence type="ECO:0000313" key="1">
    <source>
        <dbReference type="EMBL" id="KXT84780.1"/>
    </source>
</evidence>
<evidence type="ECO:0000313" key="2">
    <source>
        <dbReference type="Proteomes" id="UP000072653"/>
    </source>
</evidence>